<reference evidence="1" key="1">
    <citation type="submission" date="2024-05" db="EMBL/GenBank/DDBJ databases">
        <title>Metabacillus sp. nov., isolated from the rhizosphere soil of tomato plants.</title>
        <authorList>
            <person name="Ma R."/>
        </authorList>
    </citation>
    <scope>NUCLEOTIDE SEQUENCE</scope>
    <source>
        <strain evidence="1">DBTR6</strain>
    </source>
</reference>
<dbReference type="EMBL" id="JAIQUM010000010">
    <property type="protein sequence ID" value="MBZ5749983.1"/>
    <property type="molecule type" value="Genomic_DNA"/>
</dbReference>
<gene>
    <name evidence="1" type="ORF">K9V48_06935</name>
</gene>
<comment type="caution">
    <text evidence="1">The sequence shown here is derived from an EMBL/GenBank/DDBJ whole genome shotgun (WGS) entry which is preliminary data.</text>
</comment>
<organism evidence="1 2">
    <name type="scientific">Metabacillus rhizolycopersici</name>
    <dbReference type="NCBI Taxonomy" id="2875709"/>
    <lineage>
        <taxon>Bacteria</taxon>
        <taxon>Bacillati</taxon>
        <taxon>Bacillota</taxon>
        <taxon>Bacilli</taxon>
        <taxon>Bacillales</taxon>
        <taxon>Bacillaceae</taxon>
        <taxon>Metabacillus</taxon>
    </lineage>
</organism>
<proteinExistence type="predicted"/>
<name>A0ABS7UNV8_9BACI</name>
<evidence type="ECO:0000313" key="2">
    <source>
        <dbReference type="Proteomes" id="UP001165287"/>
    </source>
</evidence>
<accession>A0ABS7UNV8</accession>
<protein>
    <recommendedName>
        <fullName evidence="3">FbpB family small basic protein</fullName>
    </recommendedName>
</protein>
<evidence type="ECO:0000313" key="1">
    <source>
        <dbReference type="EMBL" id="MBZ5749983.1"/>
    </source>
</evidence>
<keyword evidence="2" id="KW-1185">Reference proteome</keyword>
<evidence type="ECO:0008006" key="3">
    <source>
        <dbReference type="Google" id="ProtNLM"/>
    </source>
</evidence>
<dbReference type="RefSeq" id="WP_224137980.1">
    <property type="nucleotide sequence ID" value="NZ_JAIQUM010000010.1"/>
</dbReference>
<sequence>MSRVIVDVTGRKKRTDYKKSSGGVLETVKRERQEKNKKMLSEYNREIKKVVNSR</sequence>
<dbReference type="Proteomes" id="UP001165287">
    <property type="component" value="Unassembled WGS sequence"/>
</dbReference>